<dbReference type="KEGG" id="dli:dnl_21930"/>
<evidence type="ECO:0000256" key="2">
    <source>
        <dbReference type="ARBA" id="ARBA00011575"/>
    </source>
</evidence>
<comment type="subunit">
    <text evidence="2">Heterotetramer consisting of two non-identical subunits: a beta subunit (TrpG) and a large alpha subunit (TrpE).</text>
</comment>
<accession>A0A975B6W5</accession>
<evidence type="ECO:0000256" key="1">
    <source>
        <dbReference type="ARBA" id="ARBA00001946"/>
    </source>
</evidence>
<reference evidence="11" key="1">
    <citation type="journal article" date="2021" name="Microb. Physiol.">
        <title>Proteogenomic Insights into the Physiology of Marine, Sulfate-Reducing, Filamentous Desulfonema limicola and Desulfonema magnum.</title>
        <authorList>
            <person name="Schnaars V."/>
            <person name="Wohlbrand L."/>
            <person name="Scheve S."/>
            <person name="Hinrichs C."/>
            <person name="Reinhardt R."/>
            <person name="Rabus R."/>
        </authorList>
    </citation>
    <scope>NUCLEOTIDE SEQUENCE</scope>
    <source>
        <strain evidence="11">5ac10</strain>
    </source>
</reference>
<dbReference type="GO" id="GO:0046872">
    <property type="term" value="F:metal ion binding"/>
    <property type="evidence" value="ECO:0007669"/>
    <property type="project" value="UniProtKB-KW"/>
</dbReference>
<feature type="domain" description="Anthranilate synthase component I N-terminal" evidence="10">
    <location>
        <begin position="31"/>
        <end position="170"/>
    </location>
</feature>
<gene>
    <name evidence="11" type="primary">trpE2</name>
    <name evidence="11" type="ORF">dnl_21930</name>
</gene>
<comment type="cofactor">
    <cofactor evidence="1">
        <name>Mg(2+)</name>
        <dbReference type="ChEBI" id="CHEBI:18420"/>
    </cofactor>
</comment>
<dbReference type="SUPFAM" id="SSF56322">
    <property type="entry name" value="ADC synthase"/>
    <property type="match status" value="1"/>
</dbReference>
<evidence type="ECO:0000259" key="9">
    <source>
        <dbReference type="Pfam" id="PF00425"/>
    </source>
</evidence>
<dbReference type="Proteomes" id="UP000663720">
    <property type="component" value="Chromosome"/>
</dbReference>
<dbReference type="Gene3D" id="3.60.120.10">
    <property type="entry name" value="Anthranilate synthase"/>
    <property type="match status" value="1"/>
</dbReference>
<evidence type="ECO:0000313" key="11">
    <source>
        <dbReference type="EMBL" id="QTA79911.1"/>
    </source>
</evidence>
<evidence type="ECO:0000256" key="5">
    <source>
        <dbReference type="ARBA" id="ARBA00022842"/>
    </source>
</evidence>
<dbReference type="PRINTS" id="PR00095">
    <property type="entry name" value="ANTSNTHASEI"/>
</dbReference>
<dbReference type="Pfam" id="PF00425">
    <property type="entry name" value="Chorismate_bind"/>
    <property type="match status" value="1"/>
</dbReference>
<keyword evidence="6" id="KW-0456">Lyase</keyword>
<dbReference type="RefSeq" id="WP_207691610.1">
    <property type="nucleotide sequence ID" value="NZ_CP061799.1"/>
</dbReference>
<evidence type="ECO:0000256" key="8">
    <source>
        <dbReference type="ARBA" id="ARBA00047683"/>
    </source>
</evidence>
<protein>
    <recommendedName>
        <fullName evidence="3">Anthranilate synthase component 1</fullName>
    </recommendedName>
</protein>
<dbReference type="PANTHER" id="PTHR11236:SF48">
    <property type="entry name" value="ISOCHORISMATE SYNTHASE MENF"/>
    <property type="match status" value="1"/>
</dbReference>
<sequence length="496" mass="55715">MLINQFPGKEDFCQMASQHNVIPVCAEVLADTETPVSLLKKIYKDKGPVFLLESVEGGERWGRYSFLSASAHINIKVFKNNVEIQKNGDVRQIPHKGDPLSVLREVMAQYNPAAVSGLPRFWGGMVGYLTYEMVSFFEDIPNNLPDDKPIAHFIIPDELLVFDNIRHTLTCVVISFINKNDDIEKTYKESYKRLQNLMNEMQVCLSYLEIQRDKTDLTIKTPLSDERFRQMIQKTKDYIRAGDIIQAVISQPFSCSPPPDLWTLYRAQRFVNPSPYLYFLHLENTALVGSSPEVMIRLENGVATLRPIAGTRPRGKNEQEDRSLADELLQDEKERAEHLMLVDLGRNDLGRVGETGSVQVTDLMVVERYSHVMHLVSNICCDLKTEYDAWDLLRATFPAGTLSGAPKVRAMEIIAELEDTPRGPYGGAVGYISFSGNMDMAITIRTACVENGVLTVRAGAGIVADSDPESERIETVNKARAIQKALQMVHKGLKTV</sequence>
<feature type="domain" description="Chorismate-utilising enzyme C-terminal" evidence="9">
    <location>
        <begin position="225"/>
        <end position="478"/>
    </location>
</feature>
<comment type="catalytic activity">
    <reaction evidence="8">
        <text>chorismate + L-glutamine = anthranilate + pyruvate + L-glutamate + H(+)</text>
        <dbReference type="Rhea" id="RHEA:21732"/>
        <dbReference type="ChEBI" id="CHEBI:15361"/>
        <dbReference type="ChEBI" id="CHEBI:15378"/>
        <dbReference type="ChEBI" id="CHEBI:16567"/>
        <dbReference type="ChEBI" id="CHEBI:29748"/>
        <dbReference type="ChEBI" id="CHEBI:29985"/>
        <dbReference type="ChEBI" id="CHEBI:58359"/>
        <dbReference type="EC" id="4.1.3.27"/>
    </reaction>
</comment>
<evidence type="ECO:0000259" key="10">
    <source>
        <dbReference type="Pfam" id="PF04715"/>
    </source>
</evidence>
<proteinExistence type="predicted"/>
<dbReference type="GO" id="GO:0000162">
    <property type="term" value="P:L-tryptophan biosynthetic process"/>
    <property type="evidence" value="ECO:0007669"/>
    <property type="project" value="TreeGrafter"/>
</dbReference>
<keyword evidence="12" id="KW-1185">Reference proteome</keyword>
<name>A0A975B6W5_9BACT</name>
<keyword evidence="4" id="KW-0479">Metal-binding</keyword>
<dbReference type="GO" id="GO:0004049">
    <property type="term" value="F:anthranilate synthase activity"/>
    <property type="evidence" value="ECO:0007669"/>
    <property type="project" value="UniProtKB-EC"/>
</dbReference>
<dbReference type="EMBL" id="CP061799">
    <property type="protein sequence ID" value="QTA79911.1"/>
    <property type="molecule type" value="Genomic_DNA"/>
</dbReference>
<keyword evidence="5" id="KW-0460">Magnesium</keyword>
<dbReference type="AlphaFoldDB" id="A0A975B6W5"/>
<evidence type="ECO:0000256" key="7">
    <source>
        <dbReference type="ARBA" id="ARBA00025634"/>
    </source>
</evidence>
<dbReference type="InterPro" id="IPR005801">
    <property type="entry name" value="ADC_synthase"/>
</dbReference>
<evidence type="ECO:0000256" key="3">
    <source>
        <dbReference type="ARBA" id="ARBA00020653"/>
    </source>
</evidence>
<dbReference type="Pfam" id="PF04715">
    <property type="entry name" value="Anth_synt_I_N"/>
    <property type="match status" value="1"/>
</dbReference>
<evidence type="ECO:0000256" key="4">
    <source>
        <dbReference type="ARBA" id="ARBA00022723"/>
    </source>
</evidence>
<dbReference type="PANTHER" id="PTHR11236">
    <property type="entry name" value="AMINOBENZOATE/ANTHRANILATE SYNTHASE"/>
    <property type="match status" value="1"/>
</dbReference>
<dbReference type="InterPro" id="IPR006805">
    <property type="entry name" value="Anth_synth_I_N"/>
</dbReference>
<dbReference type="InterPro" id="IPR019999">
    <property type="entry name" value="Anth_synth_I-like"/>
</dbReference>
<evidence type="ECO:0000256" key="6">
    <source>
        <dbReference type="ARBA" id="ARBA00023239"/>
    </source>
</evidence>
<comment type="function">
    <text evidence="7">Part of a heterotetrameric complex that catalyzes the two-step biosynthesis of anthranilate, an intermediate in the biosynthesis of L-tryptophan. In the first step, the glutamine-binding beta subunit (TrpG) of anthranilate synthase (AS) provides the glutamine amidotransferase activity which generates ammonia as a substrate that, along with chorismate, is used in the second step, catalyzed by the large alpha subunit of AS (TrpE) to produce anthranilate. In the absence of TrpG, TrpE can synthesize anthranilate directly from chorismate and high concentrations of ammonia.</text>
</comment>
<organism evidence="11 12">
    <name type="scientific">Desulfonema limicola</name>
    <dbReference type="NCBI Taxonomy" id="45656"/>
    <lineage>
        <taxon>Bacteria</taxon>
        <taxon>Pseudomonadati</taxon>
        <taxon>Thermodesulfobacteriota</taxon>
        <taxon>Desulfobacteria</taxon>
        <taxon>Desulfobacterales</taxon>
        <taxon>Desulfococcaceae</taxon>
        <taxon>Desulfonema</taxon>
    </lineage>
</organism>
<evidence type="ECO:0000313" key="12">
    <source>
        <dbReference type="Proteomes" id="UP000663720"/>
    </source>
</evidence>
<dbReference type="InterPro" id="IPR015890">
    <property type="entry name" value="Chorismate_C"/>
</dbReference>